<evidence type="ECO:0000313" key="1">
    <source>
        <dbReference type="EMBL" id="MBD1431483.1"/>
    </source>
</evidence>
<comment type="caution">
    <text evidence="1">The sequence shown here is derived from an EMBL/GenBank/DDBJ whole genome shotgun (WGS) entry which is preliminary data.</text>
</comment>
<accession>A0ABR7YJI1</accession>
<reference evidence="1 2" key="1">
    <citation type="submission" date="2020-08" db="EMBL/GenBank/DDBJ databases">
        <title>Sphingobacterium sp. DN00404 isolated from aquaculture water.</title>
        <authorList>
            <person name="Zhang M."/>
        </authorList>
    </citation>
    <scope>NUCLEOTIDE SEQUENCE [LARGE SCALE GENOMIC DNA]</scope>
    <source>
        <strain evidence="1 2">DN00404</strain>
    </source>
</reference>
<dbReference type="InterPro" id="IPR023393">
    <property type="entry name" value="START-like_dom_sf"/>
</dbReference>
<dbReference type="Proteomes" id="UP000602759">
    <property type="component" value="Unassembled WGS sequence"/>
</dbReference>
<organism evidence="1 2">
    <name type="scientific">Sphingobacterium micropteri</name>
    <dbReference type="NCBI Taxonomy" id="2763501"/>
    <lineage>
        <taxon>Bacteria</taxon>
        <taxon>Pseudomonadati</taxon>
        <taxon>Bacteroidota</taxon>
        <taxon>Sphingobacteriia</taxon>
        <taxon>Sphingobacteriales</taxon>
        <taxon>Sphingobacteriaceae</taxon>
        <taxon>Sphingobacterium</taxon>
    </lineage>
</organism>
<gene>
    <name evidence="1" type="ORF">H8B06_01485</name>
</gene>
<protein>
    <submittedName>
        <fullName evidence="1">Uncharacterized protein</fullName>
    </submittedName>
</protein>
<proteinExistence type="predicted"/>
<dbReference type="RefSeq" id="WP_190992500.1">
    <property type="nucleotide sequence ID" value="NZ_JACOIK010000001.1"/>
</dbReference>
<keyword evidence="2" id="KW-1185">Reference proteome</keyword>
<dbReference type="Gene3D" id="3.30.530.20">
    <property type="match status" value="1"/>
</dbReference>
<dbReference type="EMBL" id="JACOIK010000001">
    <property type="protein sequence ID" value="MBD1431483.1"/>
    <property type="molecule type" value="Genomic_DNA"/>
</dbReference>
<sequence>MATEKTLRICNKGHKYYKSSRLTNGTLLDLQPKRLIKHNLFEPNSETVMAVLTYEFQEKDGITLLTGKEELPQPLDTAAFDDASAGWKSALDLVKQIAETL</sequence>
<evidence type="ECO:0000313" key="2">
    <source>
        <dbReference type="Proteomes" id="UP000602759"/>
    </source>
</evidence>
<name>A0ABR7YJI1_9SPHI</name>
<dbReference type="SUPFAM" id="SSF55961">
    <property type="entry name" value="Bet v1-like"/>
    <property type="match status" value="1"/>
</dbReference>